<feature type="compositionally biased region" description="Low complexity" evidence="1">
    <location>
        <begin position="335"/>
        <end position="348"/>
    </location>
</feature>
<keyword evidence="3" id="KW-1185">Reference proteome</keyword>
<evidence type="ECO:0000313" key="2">
    <source>
        <dbReference type="EMBL" id="CAK9008909.1"/>
    </source>
</evidence>
<dbReference type="Proteomes" id="UP001642484">
    <property type="component" value="Unassembled WGS sequence"/>
</dbReference>
<sequence length="544" mass="58334">MDPPRQARASSLGASERRNEATKRKSKTQLERLDDKRAFVALIDCQERHMATILTELDQGAKESHWVWYIFPTEKAGACDEAETRITEENAIELCRNESTAMDWQKCLEKICDLLEARGQRPADGYVLPLADHGRVYRFVEFWASYAQTPDWTEADAADAADGSGQNGKDKKGQNGNEPSDSIVLTEGRRRVESGEPLQLEREHEQRAPPAKKREGIAAWPEVQSQCVAGAAAGARSAMSAAGNRVSIGGAALATLVSPEAAPDRASRSSVFSGRFMPLSLWAQAESTTPPPSGPGSPEQKQDVKLSEVLDGDSPVQEGEKKAERLQKMPSKESAGAAEADAAHCGHATLPTPPIAPAERKGATRGSSAPPDPCRSKSDGEEERAVLPRPMSADSMAEKDRKAVSSMKLVVTPTKEADASPPFTASLASTSSPVRGRQGSKHMTSTSRGHLSPSPAGPATPQDSKVEREAREELQISRSNSRPPAESPKDGAEREEVLPDVLFSAPPAEPDDRISTTRMPSVVPTEAGDTPPSCLCRGHGDEGD</sequence>
<feature type="region of interest" description="Disordered" evidence="1">
    <location>
        <begin position="157"/>
        <end position="219"/>
    </location>
</feature>
<gene>
    <name evidence="2" type="ORF">CCMP2556_LOCUS9433</name>
</gene>
<accession>A0ABP0J3G6</accession>
<dbReference type="InterPro" id="IPR036287">
    <property type="entry name" value="Rv1873-like_sf"/>
</dbReference>
<dbReference type="Gene3D" id="1.25.40.380">
    <property type="entry name" value="Protein of unknown function DUF1810"/>
    <property type="match status" value="1"/>
</dbReference>
<dbReference type="SUPFAM" id="SSF140736">
    <property type="entry name" value="Rv1873-like"/>
    <property type="match status" value="1"/>
</dbReference>
<dbReference type="Pfam" id="PF08837">
    <property type="entry name" value="DUF1810"/>
    <property type="match status" value="1"/>
</dbReference>
<feature type="compositionally biased region" description="Basic and acidic residues" evidence="1">
    <location>
        <begin position="318"/>
        <end position="331"/>
    </location>
</feature>
<feature type="region of interest" description="Disordered" evidence="1">
    <location>
        <begin position="282"/>
        <end position="544"/>
    </location>
</feature>
<feature type="compositionally biased region" description="Basic and acidic residues" evidence="1">
    <location>
        <begin position="15"/>
        <end position="29"/>
    </location>
</feature>
<name>A0ABP0J3G6_9DINO</name>
<feature type="compositionally biased region" description="Basic and acidic residues" evidence="1">
    <location>
        <begin position="187"/>
        <end position="216"/>
    </location>
</feature>
<evidence type="ECO:0000313" key="3">
    <source>
        <dbReference type="Proteomes" id="UP001642484"/>
    </source>
</evidence>
<evidence type="ECO:0000256" key="1">
    <source>
        <dbReference type="SAM" id="MobiDB-lite"/>
    </source>
</evidence>
<reference evidence="2 3" key="1">
    <citation type="submission" date="2024-02" db="EMBL/GenBank/DDBJ databases">
        <authorList>
            <person name="Chen Y."/>
            <person name="Shah S."/>
            <person name="Dougan E. K."/>
            <person name="Thang M."/>
            <person name="Chan C."/>
        </authorList>
    </citation>
    <scope>NUCLEOTIDE SEQUENCE [LARGE SCALE GENOMIC DNA]</scope>
</reference>
<feature type="compositionally biased region" description="Basic and acidic residues" evidence="1">
    <location>
        <begin position="374"/>
        <end position="386"/>
    </location>
</feature>
<feature type="region of interest" description="Disordered" evidence="1">
    <location>
        <begin position="1"/>
        <end position="29"/>
    </location>
</feature>
<feature type="compositionally biased region" description="Basic and acidic residues" evidence="1">
    <location>
        <begin position="487"/>
        <end position="497"/>
    </location>
</feature>
<feature type="compositionally biased region" description="Basic and acidic residues" evidence="1">
    <location>
        <begin position="464"/>
        <end position="475"/>
    </location>
</feature>
<dbReference type="EMBL" id="CAXAMN010004391">
    <property type="protein sequence ID" value="CAK9008909.1"/>
    <property type="molecule type" value="Genomic_DNA"/>
</dbReference>
<organism evidence="2 3">
    <name type="scientific">Durusdinium trenchii</name>
    <dbReference type="NCBI Taxonomy" id="1381693"/>
    <lineage>
        <taxon>Eukaryota</taxon>
        <taxon>Sar</taxon>
        <taxon>Alveolata</taxon>
        <taxon>Dinophyceae</taxon>
        <taxon>Suessiales</taxon>
        <taxon>Symbiodiniaceae</taxon>
        <taxon>Durusdinium</taxon>
    </lineage>
</organism>
<dbReference type="InterPro" id="IPR014937">
    <property type="entry name" value="DUF1810"/>
</dbReference>
<comment type="caution">
    <text evidence="2">The sequence shown here is derived from an EMBL/GenBank/DDBJ whole genome shotgun (WGS) entry which is preliminary data.</text>
</comment>
<proteinExistence type="predicted"/>
<protein>
    <submittedName>
        <fullName evidence="2">Uncharacterized protein</fullName>
    </submittedName>
</protein>